<organism evidence="2 3">
    <name type="scientific">Mycena pura</name>
    <dbReference type="NCBI Taxonomy" id="153505"/>
    <lineage>
        <taxon>Eukaryota</taxon>
        <taxon>Fungi</taxon>
        <taxon>Dikarya</taxon>
        <taxon>Basidiomycota</taxon>
        <taxon>Agaricomycotina</taxon>
        <taxon>Agaricomycetes</taxon>
        <taxon>Agaricomycetidae</taxon>
        <taxon>Agaricales</taxon>
        <taxon>Marasmiineae</taxon>
        <taxon>Mycenaceae</taxon>
        <taxon>Mycena</taxon>
    </lineage>
</organism>
<keyword evidence="3" id="KW-1185">Reference proteome</keyword>
<reference evidence="2" key="1">
    <citation type="submission" date="2023-03" db="EMBL/GenBank/DDBJ databases">
        <title>Massive genome expansion in bonnet fungi (Mycena s.s.) driven by repeated elements and novel gene families across ecological guilds.</title>
        <authorList>
            <consortium name="Lawrence Berkeley National Laboratory"/>
            <person name="Harder C.B."/>
            <person name="Miyauchi S."/>
            <person name="Viragh M."/>
            <person name="Kuo A."/>
            <person name="Thoen E."/>
            <person name="Andreopoulos B."/>
            <person name="Lu D."/>
            <person name="Skrede I."/>
            <person name="Drula E."/>
            <person name="Henrissat B."/>
            <person name="Morin E."/>
            <person name="Kohler A."/>
            <person name="Barry K."/>
            <person name="LaButti K."/>
            <person name="Morin E."/>
            <person name="Salamov A."/>
            <person name="Lipzen A."/>
            <person name="Mereny Z."/>
            <person name="Hegedus B."/>
            <person name="Baldrian P."/>
            <person name="Stursova M."/>
            <person name="Weitz H."/>
            <person name="Taylor A."/>
            <person name="Grigoriev I.V."/>
            <person name="Nagy L.G."/>
            <person name="Martin F."/>
            <person name="Kauserud H."/>
        </authorList>
    </citation>
    <scope>NUCLEOTIDE SEQUENCE</scope>
    <source>
        <strain evidence="2">9144</strain>
    </source>
</reference>
<evidence type="ECO:0000313" key="2">
    <source>
        <dbReference type="EMBL" id="KAJ7218584.1"/>
    </source>
</evidence>
<gene>
    <name evidence="2" type="ORF">GGX14DRAFT_595336</name>
</gene>
<dbReference type="AlphaFoldDB" id="A0AAD6YFJ6"/>
<keyword evidence="1" id="KW-1133">Transmembrane helix</keyword>
<feature type="transmembrane region" description="Helical" evidence="1">
    <location>
        <begin position="12"/>
        <end position="33"/>
    </location>
</feature>
<sequence>MAFAFLPFPYLNTFSLTTQFLILLALVAFSNFYRPFRLILLTLFGTYAVCCIAVPVVRWGYAAFKAIAWFGFYVNFFIVGIGYIASGAGAAWAFPETLQNFISRLEGQ</sequence>
<evidence type="ECO:0000256" key="1">
    <source>
        <dbReference type="SAM" id="Phobius"/>
    </source>
</evidence>
<name>A0AAD6YFJ6_9AGAR</name>
<keyword evidence="1" id="KW-0812">Transmembrane</keyword>
<dbReference type="Proteomes" id="UP001219525">
    <property type="component" value="Unassembled WGS sequence"/>
</dbReference>
<accession>A0AAD6YFJ6</accession>
<dbReference type="EMBL" id="JARJCW010000012">
    <property type="protein sequence ID" value="KAJ7218584.1"/>
    <property type="molecule type" value="Genomic_DNA"/>
</dbReference>
<protein>
    <submittedName>
        <fullName evidence="2">Uncharacterized protein</fullName>
    </submittedName>
</protein>
<comment type="caution">
    <text evidence="2">The sequence shown here is derived from an EMBL/GenBank/DDBJ whole genome shotgun (WGS) entry which is preliminary data.</text>
</comment>
<proteinExistence type="predicted"/>
<feature type="transmembrane region" description="Helical" evidence="1">
    <location>
        <begin position="67"/>
        <end position="94"/>
    </location>
</feature>
<evidence type="ECO:0000313" key="3">
    <source>
        <dbReference type="Proteomes" id="UP001219525"/>
    </source>
</evidence>
<feature type="transmembrane region" description="Helical" evidence="1">
    <location>
        <begin position="40"/>
        <end position="61"/>
    </location>
</feature>
<keyword evidence="1" id="KW-0472">Membrane</keyword>